<evidence type="ECO:0000313" key="2">
    <source>
        <dbReference type="Proteomes" id="UP001565474"/>
    </source>
</evidence>
<reference evidence="1 2" key="1">
    <citation type="submission" date="2024-07" db="EMBL/GenBank/DDBJ databases">
        <title>Genomic Encyclopedia of Type Strains, Phase V (KMG-V): Genome sequencing to study the core and pangenomes of soil and plant-associated prokaryotes.</title>
        <authorList>
            <person name="Whitman W."/>
        </authorList>
    </citation>
    <scope>NUCLEOTIDE SEQUENCE [LARGE SCALE GENOMIC DNA]</scope>
    <source>
        <strain evidence="1 2">USDA 222</strain>
    </source>
</reference>
<proteinExistence type="predicted"/>
<sequence length="85" mass="9686">MLANIYAFGFCLLQITNVIFNVGSTTQVLYLEAPNYCVKPGLKYFDIVQPFHRNRALVQKSLAFRTTKPPQRIANLALILLPHFC</sequence>
<organism evidence="1 2">
    <name type="scientific">Bradyrhizobium yuanmingense</name>
    <dbReference type="NCBI Taxonomy" id="108015"/>
    <lineage>
        <taxon>Bacteria</taxon>
        <taxon>Pseudomonadati</taxon>
        <taxon>Pseudomonadota</taxon>
        <taxon>Alphaproteobacteria</taxon>
        <taxon>Hyphomicrobiales</taxon>
        <taxon>Nitrobacteraceae</taxon>
        <taxon>Bradyrhizobium</taxon>
    </lineage>
</organism>
<evidence type="ECO:0008006" key="3">
    <source>
        <dbReference type="Google" id="ProtNLM"/>
    </source>
</evidence>
<dbReference type="Proteomes" id="UP001565474">
    <property type="component" value="Unassembled WGS sequence"/>
</dbReference>
<name>A0ABV4GN28_9BRAD</name>
<keyword evidence="2" id="KW-1185">Reference proteome</keyword>
<comment type="caution">
    <text evidence="1">The sequence shown here is derived from an EMBL/GenBank/DDBJ whole genome shotgun (WGS) entry which is preliminary data.</text>
</comment>
<dbReference type="EMBL" id="JBGBZN010000002">
    <property type="protein sequence ID" value="MEY9473096.1"/>
    <property type="molecule type" value="Genomic_DNA"/>
</dbReference>
<accession>A0ABV4GN28</accession>
<evidence type="ECO:0000313" key="1">
    <source>
        <dbReference type="EMBL" id="MEY9473096.1"/>
    </source>
</evidence>
<protein>
    <recommendedName>
        <fullName evidence="3">Secreted protein</fullName>
    </recommendedName>
</protein>
<gene>
    <name evidence="1" type="ORF">ABH992_005495</name>
</gene>